<dbReference type="CDD" id="cd01097">
    <property type="entry name" value="Tetrahydromethanopterin_reductase"/>
    <property type="match status" value="1"/>
</dbReference>
<dbReference type="Proteomes" id="UP000326831">
    <property type="component" value="Chromosome"/>
</dbReference>
<dbReference type="KEGG" id="ssub:CP968_05680"/>
<dbReference type="SUPFAM" id="SSF51679">
    <property type="entry name" value="Bacterial luciferase-like"/>
    <property type="match status" value="1"/>
</dbReference>
<dbReference type="InterPro" id="IPR024011">
    <property type="entry name" value="Biosynth_lucif-like_mOase_dom"/>
</dbReference>
<evidence type="ECO:0000256" key="1">
    <source>
        <dbReference type="ARBA" id="ARBA00023002"/>
    </source>
</evidence>
<dbReference type="RefSeq" id="WP_150516936.1">
    <property type="nucleotide sequence ID" value="NZ_BMVX01000007.1"/>
</dbReference>
<reference evidence="4" key="1">
    <citation type="journal article" date="2014" name="Int. J. Syst. Evol. Microbiol.">
        <title>Complete genome sequence of Corynebacterium casei LMG S-19264T (=DSM 44701T), isolated from a smear-ripened cheese.</title>
        <authorList>
            <consortium name="US DOE Joint Genome Institute (JGI-PGF)"/>
            <person name="Walter F."/>
            <person name="Albersmeier A."/>
            <person name="Kalinowski J."/>
            <person name="Ruckert C."/>
        </authorList>
    </citation>
    <scope>NUCLEOTIDE SEQUENCE</scope>
    <source>
        <strain evidence="4">JCM 4834</strain>
    </source>
</reference>
<accession>A0A5P2UH89</accession>
<keyword evidence="6" id="KW-1185">Reference proteome</keyword>
<dbReference type="PANTHER" id="PTHR30137">
    <property type="entry name" value="LUCIFERASE-LIKE MONOOXYGENASE"/>
    <property type="match status" value="1"/>
</dbReference>
<dbReference type="EMBL" id="BMVX01000007">
    <property type="protein sequence ID" value="GGZ62640.1"/>
    <property type="molecule type" value="Genomic_DNA"/>
</dbReference>
<dbReference type="InterPro" id="IPR011251">
    <property type="entry name" value="Luciferase-like_dom"/>
</dbReference>
<keyword evidence="1" id="KW-0560">Oxidoreductase</keyword>
<name>A0A5P2UH89_9ACTN</name>
<dbReference type="OrthoDB" id="5478077at2"/>
<dbReference type="GO" id="GO:0004497">
    <property type="term" value="F:monooxygenase activity"/>
    <property type="evidence" value="ECO:0007669"/>
    <property type="project" value="UniProtKB-KW"/>
</dbReference>
<evidence type="ECO:0000256" key="2">
    <source>
        <dbReference type="ARBA" id="ARBA00023033"/>
    </source>
</evidence>
<dbReference type="Gene3D" id="3.20.20.30">
    <property type="entry name" value="Luciferase-like domain"/>
    <property type="match status" value="1"/>
</dbReference>
<evidence type="ECO:0000313" key="4">
    <source>
        <dbReference type="EMBL" id="GGZ62640.1"/>
    </source>
</evidence>
<dbReference type="Pfam" id="PF00296">
    <property type="entry name" value="Bac_luciferase"/>
    <property type="match status" value="1"/>
</dbReference>
<evidence type="ECO:0000259" key="3">
    <source>
        <dbReference type="Pfam" id="PF00296"/>
    </source>
</evidence>
<evidence type="ECO:0000313" key="6">
    <source>
        <dbReference type="Proteomes" id="UP000326831"/>
    </source>
</evidence>
<organism evidence="5 6">
    <name type="scientific">Streptomyces subrutilus</name>
    <dbReference type="NCBI Taxonomy" id="36818"/>
    <lineage>
        <taxon>Bacteria</taxon>
        <taxon>Bacillati</taxon>
        <taxon>Actinomycetota</taxon>
        <taxon>Actinomycetes</taxon>
        <taxon>Kitasatosporales</taxon>
        <taxon>Streptomycetaceae</taxon>
        <taxon>Streptomyces</taxon>
    </lineage>
</organism>
<protein>
    <submittedName>
        <fullName evidence="5">LLM class flavin-dependent oxidoreductase</fullName>
    </submittedName>
    <submittedName>
        <fullName evidence="4">Siderophore biosynthesis protein</fullName>
    </submittedName>
</protein>
<evidence type="ECO:0000313" key="5">
    <source>
        <dbReference type="EMBL" id="QEU77835.1"/>
    </source>
</evidence>
<sequence length="353" mass="38910">MDFSLFYFANDSTERDANRYELLMEGARFADRNGFSAVWTPERHFHPFGGLYPNPAVTGAAIAAVTERIGIRAGSVVAPLHHPLRIAEEWSVVDNLSGGRVGLSFASGWHATDFALRPENYENRRTILLEQVEQVRALWRGETIPVTDGVGTARELGIYPPPVQPELPVWVTSAGGVETFRNAGRAGAGLLTHLLGQDLDDLAFKISEYRKAIAEQGRTDGWTGQVALMVHTFLGEDEDTVREAVRQPLGDYLRSSLGLLLGSQLDGRRIDASKLAPEDIDFIVARSFDRYFDDGGLLGTVDKARSTVARFEEIGVDEVACLIDFGLPTRSVLESLRHLDTLRELAGRPHVQP</sequence>
<reference evidence="4" key="3">
    <citation type="submission" date="2020-09" db="EMBL/GenBank/DDBJ databases">
        <authorList>
            <person name="Sun Q."/>
            <person name="Ohkuma M."/>
        </authorList>
    </citation>
    <scope>NUCLEOTIDE SEQUENCE</scope>
    <source>
        <strain evidence="4">JCM 4834</strain>
    </source>
</reference>
<dbReference type="InterPro" id="IPR050766">
    <property type="entry name" value="Bact_Lucif_Oxidored"/>
</dbReference>
<proteinExistence type="predicted"/>
<dbReference type="InterPro" id="IPR036661">
    <property type="entry name" value="Luciferase-like_sf"/>
</dbReference>
<dbReference type="Proteomes" id="UP000634660">
    <property type="component" value="Unassembled WGS sequence"/>
</dbReference>
<reference evidence="5 6" key="2">
    <citation type="submission" date="2017-09" db="EMBL/GenBank/DDBJ databases">
        <authorList>
            <person name="Lee N."/>
            <person name="Cho B.-K."/>
        </authorList>
    </citation>
    <scope>NUCLEOTIDE SEQUENCE [LARGE SCALE GENOMIC DNA]</scope>
    <source>
        <strain evidence="5 6">ATCC 27467</strain>
    </source>
</reference>
<keyword evidence="2" id="KW-0503">Monooxygenase</keyword>
<dbReference type="PANTHER" id="PTHR30137:SF8">
    <property type="entry name" value="BLR5498 PROTEIN"/>
    <property type="match status" value="1"/>
</dbReference>
<dbReference type="AlphaFoldDB" id="A0A5P2UH89"/>
<feature type="domain" description="Luciferase-like" evidence="3">
    <location>
        <begin position="1"/>
        <end position="318"/>
    </location>
</feature>
<gene>
    <name evidence="5" type="ORF">CP968_05680</name>
    <name evidence="4" type="ORF">GCM10010371_22620</name>
</gene>
<dbReference type="GO" id="GO:0016705">
    <property type="term" value="F:oxidoreductase activity, acting on paired donors, with incorporation or reduction of molecular oxygen"/>
    <property type="evidence" value="ECO:0007669"/>
    <property type="project" value="InterPro"/>
</dbReference>
<dbReference type="GO" id="GO:0005829">
    <property type="term" value="C:cytosol"/>
    <property type="evidence" value="ECO:0007669"/>
    <property type="project" value="TreeGrafter"/>
</dbReference>
<dbReference type="NCBIfam" id="TIGR04020">
    <property type="entry name" value="seco_metab_LLM"/>
    <property type="match status" value="1"/>
</dbReference>
<dbReference type="EMBL" id="CP023701">
    <property type="protein sequence ID" value="QEU77835.1"/>
    <property type="molecule type" value="Genomic_DNA"/>
</dbReference>